<dbReference type="EMBL" id="ML014144">
    <property type="protein sequence ID" value="RKP02403.1"/>
    <property type="molecule type" value="Genomic_DNA"/>
</dbReference>
<gene>
    <name evidence="2" type="ORF">CXG81DRAFT_24947</name>
</gene>
<dbReference type="Proteomes" id="UP000274922">
    <property type="component" value="Unassembled WGS sequence"/>
</dbReference>
<name>A0A4P9XAJ9_9FUNG</name>
<keyword evidence="3" id="KW-1185">Reference proteome</keyword>
<feature type="region of interest" description="Disordered" evidence="1">
    <location>
        <begin position="81"/>
        <end position="102"/>
    </location>
</feature>
<feature type="region of interest" description="Disordered" evidence="1">
    <location>
        <begin position="133"/>
        <end position="169"/>
    </location>
</feature>
<feature type="compositionally biased region" description="Basic and acidic residues" evidence="1">
    <location>
        <begin position="158"/>
        <end position="169"/>
    </location>
</feature>
<dbReference type="AlphaFoldDB" id="A0A4P9XAJ9"/>
<proteinExistence type="predicted"/>
<protein>
    <submittedName>
        <fullName evidence="2">Uncharacterized protein</fullName>
    </submittedName>
</protein>
<sequence length="216" mass="23871">MPAVTVDREFFPDPISATLNDILEFLRGQRFAQLDDAWVEDLSWNGDLVGLLPTEWIAGTMDTTTLLEEIEHRLMEQQDAAVAQSLDETETLHGGDDNDAATHADDEALCRKLQEATDAKDATALDEKNAMEAACEADDADETASLPPTYADSCSQMGDHKDMLKQDKKAHATQEQIDRIWSTIEAMQNTQRHICDIIQLEAEAAHSDLVPSKSDA</sequence>
<organism evidence="2 3">
    <name type="scientific">Caulochytrium protostelioides</name>
    <dbReference type="NCBI Taxonomy" id="1555241"/>
    <lineage>
        <taxon>Eukaryota</taxon>
        <taxon>Fungi</taxon>
        <taxon>Fungi incertae sedis</taxon>
        <taxon>Chytridiomycota</taxon>
        <taxon>Chytridiomycota incertae sedis</taxon>
        <taxon>Chytridiomycetes</taxon>
        <taxon>Caulochytriales</taxon>
        <taxon>Caulochytriaceae</taxon>
        <taxon>Caulochytrium</taxon>
    </lineage>
</organism>
<reference evidence="3" key="1">
    <citation type="journal article" date="2018" name="Nat. Microbiol.">
        <title>Leveraging single-cell genomics to expand the fungal tree of life.</title>
        <authorList>
            <person name="Ahrendt S.R."/>
            <person name="Quandt C.A."/>
            <person name="Ciobanu D."/>
            <person name="Clum A."/>
            <person name="Salamov A."/>
            <person name="Andreopoulos B."/>
            <person name="Cheng J.F."/>
            <person name="Woyke T."/>
            <person name="Pelin A."/>
            <person name="Henrissat B."/>
            <person name="Reynolds N.K."/>
            <person name="Benny G.L."/>
            <person name="Smith M.E."/>
            <person name="James T.Y."/>
            <person name="Grigoriev I.V."/>
        </authorList>
    </citation>
    <scope>NUCLEOTIDE SEQUENCE [LARGE SCALE GENOMIC DNA]</scope>
    <source>
        <strain evidence="3">ATCC 52028</strain>
    </source>
</reference>
<evidence type="ECO:0000313" key="3">
    <source>
        <dbReference type="Proteomes" id="UP000274922"/>
    </source>
</evidence>
<accession>A0A4P9XAJ9</accession>
<feature type="compositionally biased region" description="Basic and acidic residues" evidence="1">
    <location>
        <begin position="90"/>
        <end position="102"/>
    </location>
</feature>
<evidence type="ECO:0000313" key="2">
    <source>
        <dbReference type="EMBL" id="RKP02403.1"/>
    </source>
</evidence>
<evidence type="ECO:0000256" key="1">
    <source>
        <dbReference type="SAM" id="MobiDB-lite"/>
    </source>
</evidence>